<dbReference type="CDD" id="cd07516">
    <property type="entry name" value="HAD_Pase"/>
    <property type="match status" value="1"/>
</dbReference>
<dbReference type="Gene3D" id="3.30.1240.10">
    <property type="match status" value="1"/>
</dbReference>
<dbReference type="InterPro" id="IPR023214">
    <property type="entry name" value="HAD_sf"/>
</dbReference>
<dbReference type="PANTHER" id="PTHR10000:SF8">
    <property type="entry name" value="HAD SUPERFAMILY HYDROLASE-LIKE, TYPE 3"/>
    <property type="match status" value="1"/>
</dbReference>
<dbReference type="PANTHER" id="PTHR10000">
    <property type="entry name" value="PHOSPHOSERINE PHOSPHATASE"/>
    <property type="match status" value="1"/>
</dbReference>
<keyword evidence="2" id="KW-1185">Reference proteome</keyword>
<name>A0ABQ4KK18_9BACI</name>
<dbReference type="PROSITE" id="PS01228">
    <property type="entry name" value="COF_1"/>
    <property type="match status" value="1"/>
</dbReference>
<protein>
    <submittedName>
        <fullName evidence="1">Sugar phosphate phosphatase</fullName>
    </submittedName>
</protein>
<dbReference type="NCBIfam" id="TIGR01484">
    <property type="entry name" value="HAD-SF-IIB"/>
    <property type="match status" value="1"/>
</dbReference>
<dbReference type="SFLD" id="SFLDG01140">
    <property type="entry name" value="C2.B:_Phosphomannomutase_and_P"/>
    <property type="match status" value="1"/>
</dbReference>
<dbReference type="EMBL" id="BORB01000021">
    <property type="protein sequence ID" value="GIN58302.1"/>
    <property type="molecule type" value="Genomic_DNA"/>
</dbReference>
<reference evidence="1 2" key="1">
    <citation type="submission" date="2021-03" db="EMBL/GenBank/DDBJ databases">
        <title>Antimicrobial resistance genes in bacteria isolated from Japanese honey, and their potential for conferring macrolide and lincosamide resistance in the American foulbrood pathogen Paenibacillus larvae.</title>
        <authorList>
            <person name="Okamoto M."/>
            <person name="Kumagai M."/>
            <person name="Kanamori H."/>
            <person name="Takamatsu D."/>
        </authorList>
    </citation>
    <scope>NUCLEOTIDE SEQUENCE [LARGE SCALE GENOMIC DNA]</scope>
    <source>
        <strain evidence="1 2">J8TS2</strain>
    </source>
</reference>
<comment type="caution">
    <text evidence="1">The sequence shown here is derived from an EMBL/GenBank/DDBJ whole genome shotgun (WGS) entry which is preliminary data.</text>
</comment>
<accession>A0ABQ4KK18</accession>
<dbReference type="InterPro" id="IPR036412">
    <property type="entry name" value="HAD-like_sf"/>
</dbReference>
<sequence>MYKLAALDLDGTLLNRDGNISKRNIQAIQKAQDLGVHIVLATGRYFMQTKRILDQLDFKGILVSNDGTATINTENKALIGEYSFSIEDIAPLIHYCRRHHIHFSICTAFDVYVEWMEDIHEQQYQVYEITPTIHRDVLSIQEKIMKCTIGDQNKIGGWQEIPLPAPERLRKRIDLEFHREYVHAQSNKTKALIHLLDSYHIKKSEMMAIGDHYNDLDMIEFAGLGIAMGNAPDDIKAIANDVTLSNDEDGVFHAFSKYIF</sequence>
<dbReference type="NCBIfam" id="TIGR00099">
    <property type="entry name" value="Cof-subfamily"/>
    <property type="match status" value="1"/>
</dbReference>
<organism evidence="1 2">
    <name type="scientific">Lederbergia ruris</name>
    <dbReference type="NCBI Taxonomy" id="217495"/>
    <lineage>
        <taxon>Bacteria</taxon>
        <taxon>Bacillati</taxon>
        <taxon>Bacillota</taxon>
        <taxon>Bacilli</taxon>
        <taxon>Bacillales</taxon>
        <taxon>Bacillaceae</taxon>
        <taxon>Lederbergia</taxon>
    </lineage>
</organism>
<gene>
    <name evidence="1" type="ORF">J8TS2_26210</name>
</gene>
<dbReference type="SFLD" id="SFLDS00003">
    <property type="entry name" value="Haloacid_Dehalogenase"/>
    <property type="match status" value="1"/>
</dbReference>
<dbReference type="InterPro" id="IPR006379">
    <property type="entry name" value="HAD-SF_hydro_IIB"/>
</dbReference>
<dbReference type="Proteomes" id="UP000679950">
    <property type="component" value="Unassembled WGS sequence"/>
</dbReference>
<proteinExistence type="predicted"/>
<dbReference type="InterPro" id="IPR000150">
    <property type="entry name" value="Cof"/>
</dbReference>
<dbReference type="RefSeq" id="WP_212966549.1">
    <property type="nucleotide sequence ID" value="NZ_BORB01000021.1"/>
</dbReference>
<dbReference type="SUPFAM" id="SSF56784">
    <property type="entry name" value="HAD-like"/>
    <property type="match status" value="1"/>
</dbReference>
<evidence type="ECO:0000313" key="2">
    <source>
        <dbReference type="Proteomes" id="UP000679950"/>
    </source>
</evidence>
<dbReference type="Pfam" id="PF08282">
    <property type="entry name" value="Hydrolase_3"/>
    <property type="match status" value="1"/>
</dbReference>
<evidence type="ECO:0000313" key="1">
    <source>
        <dbReference type="EMBL" id="GIN58302.1"/>
    </source>
</evidence>
<dbReference type="Gene3D" id="3.40.50.1000">
    <property type="entry name" value="HAD superfamily/HAD-like"/>
    <property type="match status" value="1"/>
</dbReference>